<gene>
    <name evidence="7" type="ORF">AMR76_07265</name>
</gene>
<evidence type="ECO:0000256" key="1">
    <source>
        <dbReference type="ARBA" id="ARBA00004561"/>
    </source>
</evidence>
<dbReference type="SUPFAM" id="SSF49401">
    <property type="entry name" value="Bacterial adhesins"/>
    <property type="match status" value="1"/>
</dbReference>
<reference evidence="7 8" key="1">
    <citation type="submission" date="2015-08" db="EMBL/GenBank/DDBJ databases">
        <title>Antibacterial properties of a collection of Vibrionaceae strains.</title>
        <authorList>
            <person name="Giubergia S."/>
        </authorList>
    </citation>
    <scope>NUCLEOTIDE SEQUENCE [LARGE SCALE GENOMIC DNA]</scope>
    <source>
        <strain evidence="7 8">S0821</strain>
    </source>
</reference>
<evidence type="ECO:0000313" key="7">
    <source>
        <dbReference type="EMBL" id="KQH86872.1"/>
    </source>
</evidence>
<dbReference type="InterPro" id="IPR050263">
    <property type="entry name" value="Bact_Fimbrial_Adh_Pro"/>
</dbReference>
<dbReference type="PANTHER" id="PTHR33420:SF3">
    <property type="entry name" value="FIMBRIAL SUBUNIT ELFA"/>
    <property type="match status" value="1"/>
</dbReference>
<keyword evidence="4" id="KW-0281">Fimbrium</keyword>
<comment type="caution">
    <text evidence="7">The sequence shown here is derived from an EMBL/GenBank/DDBJ whole genome shotgun (WGS) entry which is preliminary data.</text>
</comment>
<dbReference type="InterPro" id="IPR036937">
    <property type="entry name" value="Adhesion_dom_fimbrial_sf"/>
</dbReference>
<dbReference type="EMBL" id="LKHS01000005">
    <property type="protein sequence ID" value="KQH86872.1"/>
    <property type="molecule type" value="Genomic_DNA"/>
</dbReference>
<proteinExistence type="inferred from homology"/>
<organism evidence="7 8">
    <name type="scientific">Vibrio furnissii</name>
    <dbReference type="NCBI Taxonomy" id="29494"/>
    <lineage>
        <taxon>Bacteria</taxon>
        <taxon>Pseudomonadati</taxon>
        <taxon>Pseudomonadota</taxon>
        <taxon>Gammaproteobacteria</taxon>
        <taxon>Vibrionales</taxon>
        <taxon>Vibrionaceae</taxon>
        <taxon>Vibrio</taxon>
    </lineage>
</organism>
<comment type="similarity">
    <text evidence="2">Belongs to the fimbrial protein family.</text>
</comment>
<evidence type="ECO:0000256" key="4">
    <source>
        <dbReference type="ARBA" id="ARBA00023263"/>
    </source>
</evidence>
<dbReference type="InParanoid" id="A0A0Q2V239"/>
<evidence type="ECO:0000313" key="8">
    <source>
        <dbReference type="Proteomes" id="UP000051221"/>
    </source>
</evidence>
<evidence type="ECO:0000256" key="2">
    <source>
        <dbReference type="ARBA" id="ARBA00006671"/>
    </source>
</evidence>
<evidence type="ECO:0000259" key="6">
    <source>
        <dbReference type="Pfam" id="PF00419"/>
    </source>
</evidence>
<evidence type="ECO:0000256" key="3">
    <source>
        <dbReference type="ARBA" id="ARBA00022729"/>
    </source>
</evidence>
<evidence type="ECO:0000256" key="5">
    <source>
        <dbReference type="SAM" id="SignalP"/>
    </source>
</evidence>
<dbReference type="InterPro" id="IPR008966">
    <property type="entry name" value="Adhesion_dom_sf"/>
</dbReference>
<dbReference type="PANTHER" id="PTHR33420">
    <property type="entry name" value="FIMBRIAL SUBUNIT ELFA-RELATED"/>
    <property type="match status" value="1"/>
</dbReference>
<comment type="subcellular location">
    <subcellularLocation>
        <location evidence="1">Fimbrium</location>
    </subcellularLocation>
</comment>
<accession>A0A0Q2V239</accession>
<feature type="domain" description="Fimbrial-type adhesion" evidence="6">
    <location>
        <begin position="213"/>
        <end position="361"/>
    </location>
</feature>
<keyword evidence="3 5" id="KW-0732">Signal</keyword>
<sequence length="361" mass="39533">MNSWMVRKIALMCVLVMLPYWAYAADTCYAIDGQSVFSNARTPWPSSKGSYNYSDMFMSGSTSASFAYRAQFNGYGWCEKIGSNPIYYINPLSLANSGLYLHFIDKTSGVDEWVLVESQLLNSSGTVSTLAGSFSINSSVANVNYRLTFRYLGKLPIAPSYSLETSNNKLVIPTVMLASEQHGSLDAYQSWSTGNWGTKKWLAYEELTVVYQPTATTCNVPGQTITLDRTSIESIRNGTSPKTPFVLSFNCRGGANHTALNDINAWLYSGDIVNDNQTVLRSTTSSSTGVGINLLNASGYPIKLSNSRTAVNDADLVLDIDEDDIFSDVEQVSIYAAYAIYDAKPQQGSVEATATVMINYD</sequence>
<dbReference type="GO" id="GO:0043709">
    <property type="term" value="P:cell adhesion involved in single-species biofilm formation"/>
    <property type="evidence" value="ECO:0007669"/>
    <property type="project" value="TreeGrafter"/>
</dbReference>
<feature type="chain" id="PRO_5006198459" evidence="5">
    <location>
        <begin position="25"/>
        <end position="361"/>
    </location>
</feature>
<dbReference type="Pfam" id="PF00419">
    <property type="entry name" value="Fimbrial"/>
    <property type="match status" value="1"/>
</dbReference>
<protein>
    <submittedName>
        <fullName evidence="7">Adhesin</fullName>
    </submittedName>
</protein>
<name>A0A0Q2V239_VIBFU</name>
<dbReference type="Proteomes" id="UP000051221">
    <property type="component" value="Unassembled WGS sequence"/>
</dbReference>
<dbReference type="GO" id="GO:0009289">
    <property type="term" value="C:pilus"/>
    <property type="evidence" value="ECO:0007669"/>
    <property type="project" value="UniProtKB-SubCell"/>
</dbReference>
<dbReference type="Gene3D" id="2.60.40.1090">
    <property type="entry name" value="Fimbrial-type adhesion domain"/>
    <property type="match status" value="1"/>
</dbReference>
<dbReference type="AlphaFoldDB" id="A0A0Q2V239"/>
<feature type="signal peptide" evidence="5">
    <location>
        <begin position="1"/>
        <end position="24"/>
    </location>
</feature>
<keyword evidence="8" id="KW-1185">Reference proteome</keyword>
<dbReference type="InterPro" id="IPR000259">
    <property type="entry name" value="Adhesion_dom_fimbrial"/>
</dbReference>